<dbReference type="InterPro" id="IPR004501">
    <property type="entry name" value="PTS_EIIC_3"/>
</dbReference>
<comment type="function">
    <text evidence="8">The phosphoenolpyruvate-dependent sugar phosphotransferase system (PTS), a major carbohydrate active -transport system, catalyzes the phosphorylation of incoming sugar substrates concomitant with their translocation across the cell membrane.</text>
</comment>
<protein>
    <recommendedName>
        <fullName evidence="8">Permease IIC component</fullName>
    </recommendedName>
</protein>
<evidence type="ECO:0000256" key="1">
    <source>
        <dbReference type="ARBA" id="ARBA00004651"/>
    </source>
</evidence>
<comment type="subcellular location">
    <subcellularLocation>
        <location evidence="1">Cell membrane</location>
        <topology evidence="1">Multi-pass membrane protein</topology>
    </subcellularLocation>
</comment>
<evidence type="ECO:0000313" key="13">
    <source>
        <dbReference type="Proteomes" id="UP000196125"/>
    </source>
</evidence>
<dbReference type="PROSITE" id="PS51105">
    <property type="entry name" value="PTS_EIIC_TYPE_3"/>
    <property type="match status" value="1"/>
</dbReference>
<keyword evidence="7 8" id="KW-0472">Membrane</keyword>
<evidence type="ECO:0000313" key="14">
    <source>
        <dbReference type="Proteomes" id="UP001283366"/>
    </source>
</evidence>
<dbReference type="Proteomes" id="UP000196125">
    <property type="component" value="Unassembled WGS sequence"/>
</dbReference>
<reference evidence="12 13" key="1">
    <citation type="submission" date="2017-05" db="EMBL/GenBank/DDBJ databases">
        <authorList>
            <person name="Song R."/>
            <person name="Chenine A.L."/>
            <person name="Ruprecht R.M."/>
        </authorList>
    </citation>
    <scope>NUCLEOTIDE SEQUENCE [LARGE SCALE GENOMIC DNA]</scope>
    <source>
        <strain evidence="12 13">CECT 7927</strain>
    </source>
</reference>
<gene>
    <name evidence="12" type="primary">licC_2</name>
    <name evidence="11" type="ORF">SBX37_08965</name>
    <name evidence="12" type="ORF">VIM7927_02503</name>
</gene>
<evidence type="ECO:0000313" key="12">
    <source>
        <dbReference type="EMBL" id="SMS01221.1"/>
    </source>
</evidence>
<dbReference type="OrthoDB" id="5843984at2"/>
<dbReference type="AlphaFoldDB" id="A0A1Y6IW13"/>
<sequence>MNVLFQFLENRLTPIAGKLASQRHIGAIRDGFIGAMPFMIVGSFLLIFSFPPFSPDTTSVFGQAWLSLSKEYFDELMLPFNMSMGIMSIYIVTCIAYNLANSYKLDTLPTAMLSLMTFLLIAAPMKDGVLASQYMGGTGIFTAIVVGIYVPELTRFLKEKNIGIRLPESVPDKIRQSFNLLVPAVVIILTIYPLNLFIQAHFDMLLPGAIMAMFQPLVSASDSLPAILLATLIAQLLWFAGIHGASIVGGIMAPFYLYNLGLNQAALEAGQPLPAIFIEPFWSFFVVIGGSGATFALVLLYLKSKSVHLKTIGRLGVIPAAFNINEPVLFGSPLVMNPIMFIPFVGAPLVNATIAYALTKMDVVGHVVSLVPWTAPAPIGAAWGAGWQMNNAVLVVALIALDLVIYYPFFKIYEKQLITQEQAEIEAHRTISDAETANV</sequence>
<evidence type="ECO:0000256" key="9">
    <source>
        <dbReference type="SAM" id="Phobius"/>
    </source>
</evidence>
<keyword evidence="6 9" id="KW-1133">Transmembrane helix</keyword>
<evidence type="ECO:0000256" key="4">
    <source>
        <dbReference type="ARBA" id="ARBA00022597"/>
    </source>
</evidence>
<accession>A0A1Y6IW13</accession>
<evidence type="ECO:0000256" key="5">
    <source>
        <dbReference type="ARBA" id="ARBA00022692"/>
    </source>
</evidence>
<feature type="transmembrane region" description="Helical" evidence="9">
    <location>
        <begin position="236"/>
        <end position="258"/>
    </location>
</feature>
<organism evidence="12 13">
    <name type="scientific">Vibrio mangrovi</name>
    <dbReference type="NCBI Taxonomy" id="474394"/>
    <lineage>
        <taxon>Bacteria</taxon>
        <taxon>Pseudomonadati</taxon>
        <taxon>Pseudomonadota</taxon>
        <taxon>Gammaproteobacteria</taxon>
        <taxon>Vibrionales</taxon>
        <taxon>Vibrionaceae</taxon>
        <taxon>Vibrio</taxon>
    </lineage>
</organism>
<feature type="transmembrane region" description="Helical" evidence="9">
    <location>
        <begin position="204"/>
        <end position="229"/>
    </location>
</feature>
<dbReference type="NCBIfam" id="TIGR00410">
    <property type="entry name" value="lacE"/>
    <property type="match status" value="1"/>
</dbReference>
<feature type="transmembrane region" description="Helical" evidence="9">
    <location>
        <begin position="339"/>
        <end position="358"/>
    </location>
</feature>
<dbReference type="InterPro" id="IPR051088">
    <property type="entry name" value="PTS_Sugar-EIIC/EIIB"/>
</dbReference>
<dbReference type="PANTHER" id="PTHR33989:SF4">
    <property type="entry name" value="PTS SYSTEM N,N'-DIACETYLCHITOBIOSE-SPECIFIC EIIC COMPONENT"/>
    <property type="match status" value="1"/>
</dbReference>
<feature type="transmembrane region" description="Helical" evidence="9">
    <location>
        <begin position="281"/>
        <end position="302"/>
    </location>
</feature>
<dbReference type="InterPro" id="IPR003352">
    <property type="entry name" value="PTS_EIIC"/>
</dbReference>
<dbReference type="Pfam" id="PF02378">
    <property type="entry name" value="PTS_EIIC"/>
    <property type="match status" value="1"/>
</dbReference>
<proteinExistence type="predicted"/>
<feature type="domain" description="PTS EIIC type-3" evidence="10">
    <location>
        <begin position="8"/>
        <end position="409"/>
    </location>
</feature>
<evidence type="ECO:0000256" key="8">
    <source>
        <dbReference type="PIRNR" id="PIRNR006351"/>
    </source>
</evidence>
<name>A0A1Y6IW13_9VIBR</name>
<feature type="transmembrane region" description="Helical" evidence="9">
    <location>
        <begin position="137"/>
        <end position="157"/>
    </location>
</feature>
<dbReference type="GO" id="GO:0008982">
    <property type="term" value="F:protein-N(PI)-phosphohistidine-sugar phosphotransferase activity"/>
    <property type="evidence" value="ECO:0007669"/>
    <property type="project" value="UniProtKB-UniRule"/>
</dbReference>
<dbReference type="PIRSF" id="PIRSF006351">
    <property type="entry name" value="PTS_EIIC-Cellobiose"/>
    <property type="match status" value="1"/>
</dbReference>
<dbReference type="EMBL" id="JAWRCO010000001">
    <property type="protein sequence ID" value="MDW6002979.1"/>
    <property type="molecule type" value="Genomic_DNA"/>
</dbReference>
<feature type="transmembrane region" description="Helical" evidence="9">
    <location>
        <begin position="107"/>
        <end position="125"/>
    </location>
</feature>
<keyword evidence="2 8" id="KW-0813">Transport</keyword>
<feature type="transmembrane region" description="Helical" evidence="9">
    <location>
        <begin position="31"/>
        <end position="50"/>
    </location>
</feature>
<dbReference type="GO" id="GO:0009401">
    <property type="term" value="P:phosphoenolpyruvate-dependent sugar phosphotransferase system"/>
    <property type="evidence" value="ECO:0007669"/>
    <property type="project" value="InterPro"/>
</dbReference>
<keyword evidence="14" id="KW-1185">Reference proteome</keyword>
<feature type="transmembrane region" description="Helical" evidence="9">
    <location>
        <begin position="392"/>
        <end position="410"/>
    </location>
</feature>
<feature type="transmembrane region" description="Helical" evidence="9">
    <location>
        <begin position="76"/>
        <end position="100"/>
    </location>
</feature>
<evidence type="ECO:0000256" key="7">
    <source>
        <dbReference type="ARBA" id="ARBA00023136"/>
    </source>
</evidence>
<feature type="transmembrane region" description="Helical" evidence="9">
    <location>
        <begin position="178"/>
        <end position="198"/>
    </location>
</feature>
<keyword evidence="3 8" id="KW-1003">Cell membrane</keyword>
<dbReference type="GO" id="GO:0005886">
    <property type="term" value="C:plasma membrane"/>
    <property type="evidence" value="ECO:0007669"/>
    <property type="project" value="UniProtKB-SubCell"/>
</dbReference>
<dbReference type="InterPro" id="IPR004796">
    <property type="entry name" value="PTS_IIC_cello"/>
</dbReference>
<evidence type="ECO:0000313" key="11">
    <source>
        <dbReference type="EMBL" id="MDW6002979.1"/>
    </source>
</evidence>
<evidence type="ECO:0000256" key="2">
    <source>
        <dbReference type="ARBA" id="ARBA00022448"/>
    </source>
</evidence>
<evidence type="ECO:0000256" key="6">
    <source>
        <dbReference type="ARBA" id="ARBA00022989"/>
    </source>
</evidence>
<keyword evidence="4 8" id="KW-0762">Sugar transport</keyword>
<evidence type="ECO:0000256" key="3">
    <source>
        <dbReference type="ARBA" id="ARBA00022475"/>
    </source>
</evidence>
<evidence type="ECO:0000259" key="10">
    <source>
        <dbReference type="PROSITE" id="PS51105"/>
    </source>
</evidence>
<dbReference type="PANTHER" id="PTHR33989">
    <property type="match status" value="1"/>
</dbReference>
<dbReference type="EMBL" id="FXXI01000004">
    <property type="protein sequence ID" value="SMS01221.1"/>
    <property type="molecule type" value="Genomic_DNA"/>
</dbReference>
<reference evidence="11 14" key="2">
    <citation type="submission" date="2023-11" db="EMBL/GenBank/DDBJ databases">
        <title>Plant-associative lifestyle of Vibrio porteresiae and its evolutionary dynamics.</title>
        <authorList>
            <person name="Rameshkumar N."/>
            <person name="Kirti K."/>
        </authorList>
    </citation>
    <scope>NUCLEOTIDE SEQUENCE [LARGE SCALE GENOMIC DNA]</scope>
    <source>
        <strain evidence="11 14">MSSRF38</strain>
    </source>
</reference>
<dbReference type="Proteomes" id="UP001283366">
    <property type="component" value="Unassembled WGS sequence"/>
</dbReference>
<keyword evidence="5 9" id="KW-0812">Transmembrane</keyword>